<dbReference type="PIRSF" id="PIRSF000097">
    <property type="entry name" value="AKR"/>
    <property type="match status" value="1"/>
</dbReference>
<evidence type="ECO:0000256" key="1">
    <source>
        <dbReference type="ARBA" id="ARBA00007905"/>
    </source>
</evidence>
<dbReference type="GO" id="GO:0016491">
    <property type="term" value="F:oxidoreductase activity"/>
    <property type="evidence" value="ECO:0007669"/>
    <property type="project" value="UniProtKB-KW"/>
</dbReference>
<dbReference type="EMBL" id="CAMKVN010007586">
    <property type="protein sequence ID" value="CAI2191648.1"/>
    <property type="molecule type" value="Genomic_DNA"/>
</dbReference>
<dbReference type="InterPro" id="IPR036812">
    <property type="entry name" value="NAD(P)_OxRdtase_dom_sf"/>
</dbReference>
<dbReference type="Pfam" id="PF00248">
    <property type="entry name" value="Aldo_ket_red"/>
    <property type="match status" value="1"/>
</dbReference>
<evidence type="ECO:0000256" key="4">
    <source>
        <dbReference type="PIRSR" id="PIRSR000097-2"/>
    </source>
</evidence>
<keyword evidence="8" id="KW-1185">Reference proteome</keyword>
<protein>
    <submittedName>
        <fullName evidence="7">4661_t:CDS:1</fullName>
    </submittedName>
</protein>
<evidence type="ECO:0000256" key="3">
    <source>
        <dbReference type="PIRSR" id="PIRSR000097-1"/>
    </source>
</evidence>
<feature type="domain" description="NADP-dependent oxidoreductase" evidence="6">
    <location>
        <begin position="22"/>
        <end position="307"/>
    </location>
</feature>
<accession>A0A9W4T3V8</accession>
<evidence type="ECO:0000256" key="2">
    <source>
        <dbReference type="ARBA" id="ARBA00023002"/>
    </source>
</evidence>
<feature type="binding site" evidence="4">
    <location>
        <position position="116"/>
    </location>
    <ligand>
        <name>substrate</name>
    </ligand>
</feature>
<dbReference type="PANTHER" id="PTHR11732">
    <property type="entry name" value="ALDO/KETO REDUCTASE"/>
    <property type="match status" value="1"/>
</dbReference>
<dbReference type="Gene3D" id="3.20.20.100">
    <property type="entry name" value="NADP-dependent oxidoreductase domain"/>
    <property type="match status" value="1"/>
</dbReference>
<reference evidence="7" key="1">
    <citation type="submission" date="2022-08" db="EMBL/GenBank/DDBJ databases">
        <authorList>
            <person name="Kallberg Y."/>
            <person name="Tangrot J."/>
            <person name="Rosling A."/>
        </authorList>
    </citation>
    <scope>NUCLEOTIDE SEQUENCE</scope>
    <source>
        <strain evidence="7">Wild A</strain>
    </source>
</reference>
<evidence type="ECO:0000313" key="7">
    <source>
        <dbReference type="EMBL" id="CAI2191648.1"/>
    </source>
</evidence>
<comment type="similarity">
    <text evidence="1">Belongs to the aldo/keto reductase family.</text>
</comment>
<dbReference type="InterPro" id="IPR018170">
    <property type="entry name" value="Aldo/ket_reductase_CS"/>
</dbReference>
<comment type="caution">
    <text evidence="7">The sequence shown here is derived from an EMBL/GenBank/DDBJ whole genome shotgun (WGS) entry which is preliminary data.</text>
</comment>
<name>A0A9W4T3V8_9GLOM</name>
<evidence type="ECO:0000256" key="5">
    <source>
        <dbReference type="PIRSR" id="PIRSR000097-3"/>
    </source>
</evidence>
<gene>
    <name evidence="7" type="ORF">FWILDA_LOCUS15176</name>
</gene>
<evidence type="ECO:0000313" key="8">
    <source>
        <dbReference type="Proteomes" id="UP001153678"/>
    </source>
</evidence>
<dbReference type="Proteomes" id="UP001153678">
    <property type="component" value="Unassembled WGS sequence"/>
</dbReference>
<organism evidence="7 8">
    <name type="scientific">Funneliformis geosporum</name>
    <dbReference type="NCBI Taxonomy" id="1117311"/>
    <lineage>
        <taxon>Eukaryota</taxon>
        <taxon>Fungi</taxon>
        <taxon>Fungi incertae sedis</taxon>
        <taxon>Mucoromycota</taxon>
        <taxon>Glomeromycotina</taxon>
        <taxon>Glomeromycetes</taxon>
        <taxon>Glomerales</taxon>
        <taxon>Glomeraceae</taxon>
        <taxon>Funneliformis</taxon>
    </lineage>
</organism>
<feature type="site" description="Lowers pKa of active site Tyr" evidence="5">
    <location>
        <position position="83"/>
    </location>
</feature>
<dbReference type="SUPFAM" id="SSF51430">
    <property type="entry name" value="NAD(P)-linked oxidoreductase"/>
    <property type="match status" value="1"/>
</dbReference>
<dbReference type="OrthoDB" id="416253at2759"/>
<proteinExistence type="inferred from homology"/>
<evidence type="ECO:0000259" key="6">
    <source>
        <dbReference type="Pfam" id="PF00248"/>
    </source>
</evidence>
<keyword evidence="2" id="KW-0560">Oxidoreductase</keyword>
<feature type="active site" description="Proton donor" evidence="3">
    <location>
        <position position="54"/>
    </location>
</feature>
<dbReference type="InterPro" id="IPR020471">
    <property type="entry name" value="AKR"/>
</dbReference>
<dbReference type="InterPro" id="IPR023210">
    <property type="entry name" value="NADP_OxRdtase_dom"/>
</dbReference>
<sequence>MNPSENPTVKLKPNDKPMPLVGLGLWKLPKDKASEVVFEAIKIGYRLLDNASDYGNEREVGEGIKKALDAGIVKREDIFITSKLWNTSHKREHVRPAVERTLKDLGLTYLDLYLMHFPISLKYVDPNVRYPAEWSYEPDKQLVIQEPVPFRETWEAMEELVDAGLVKNIGISNTCAALIQDLLKYARIRPSVLQIEHSPYLTQERLINFAKSEGMAITGYSNFSNLSYIEINLGNPNNYPKLFDQAIIKEISSNYGKTPAQIVLKWVIQREIAIIPKSSNHNRLLENRNLFDFELTQEELHKISSLNRNLRFNDPGEYANIPIFD</sequence>
<dbReference type="FunFam" id="3.20.20.100:FF:000007">
    <property type="entry name" value="NAD(P)H-dependent D-xylose reductase xyl1"/>
    <property type="match status" value="1"/>
</dbReference>
<dbReference type="PRINTS" id="PR00069">
    <property type="entry name" value="ALDKETRDTASE"/>
</dbReference>
<dbReference type="PROSITE" id="PS00063">
    <property type="entry name" value="ALDOKETO_REDUCTASE_3"/>
    <property type="match status" value="1"/>
</dbReference>
<dbReference type="AlphaFoldDB" id="A0A9W4T3V8"/>